<proteinExistence type="predicted"/>
<sequence length="26" mass="3064">MIVFQQFVNILLFLFAIEALKSCYVL</sequence>
<dbReference type="EMBL" id="EAAA01000611">
    <property type="status" value="NOT_ANNOTATED_CDS"/>
    <property type="molecule type" value="Genomic_DNA"/>
</dbReference>
<protein>
    <submittedName>
        <fullName evidence="1">Uncharacterized protein</fullName>
    </submittedName>
</protein>
<keyword evidence="2" id="KW-1185">Reference proteome</keyword>
<evidence type="ECO:0000313" key="2">
    <source>
        <dbReference type="Proteomes" id="UP000008144"/>
    </source>
</evidence>
<dbReference type="HOGENOM" id="CLU_3417188_0_0_1"/>
<evidence type="ECO:0000313" key="1">
    <source>
        <dbReference type="Ensembl" id="ENSCINP00000036334.1"/>
    </source>
</evidence>
<dbReference type="AlphaFoldDB" id="H2Y349"/>
<dbReference type="InParanoid" id="H2Y349"/>
<dbReference type="Proteomes" id="UP000008144">
    <property type="component" value="Chromosome 10"/>
</dbReference>
<name>H2Y349_CIOIN</name>
<reference evidence="2" key="1">
    <citation type="journal article" date="2002" name="Science">
        <title>The draft genome of Ciona intestinalis: insights into chordate and vertebrate origins.</title>
        <authorList>
            <person name="Dehal P."/>
            <person name="Satou Y."/>
            <person name="Campbell R.K."/>
            <person name="Chapman J."/>
            <person name="Degnan B."/>
            <person name="De Tomaso A."/>
            <person name="Davidson B."/>
            <person name="Di Gregorio A."/>
            <person name="Gelpke M."/>
            <person name="Goodstein D.M."/>
            <person name="Harafuji N."/>
            <person name="Hastings K.E."/>
            <person name="Ho I."/>
            <person name="Hotta K."/>
            <person name="Huang W."/>
            <person name="Kawashima T."/>
            <person name="Lemaire P."/>
            <person name="Martinez D."/>
            <person name="Meinertzhagen I.A."/>
            <person name="Necula S."/>
            <person name="Nonaka M."/>
            <person name="Putnam N."/>
            <person name="Rash S."/>
            <person name="Saiga H."/>
            <person name="Satake M."/>
            <person name="Terry A."/>
            <person name="Yamada L."/>
            <person name="Wang H.G."/>
            <person name="Awazu S."/>
            <person name="Azumi K."/>
            <person name="Boore J."/>
            <person name="Branno M."/>
            <person name="Chin-Bow S."/>
            <person name="DeSantis R."/>
            <person name="Doyle S."/>
            <person name="Francino P."/>
            <person name="Keys D.N."/>
            <person name="Haga S."/>
            <person name="Hayashi H."/>
            <person name="Hino K."/>
            <person name="Imai K.S."/>
            <person name="Inaba K."/>
            <person name="Kano S."/>
            <person name="Kobayashi K."/>
            <person name="Kobayashi M."/>
            <person name="Lee B.I."/>
            <person name="Makabe K.W."/>
            <person name="Manohar C."/>
            <person name="Matassi G."/>
            <person name="Medina M."/>
            <person name="Mochizuki Y."/>
            <person name="Mount S."/>
            <person name="Morishita T."/>
            <person name="Miura S."/>
            <person name="Nakayama A."/>
            <person name="Nishizaka S."/>
            <person name="Nomoto H."/>
            <person name="Ohta F."/>
            <person name="Oishi K."/>
            <person name="Rigoutsos I."/>
            <person name="Sano M."/>
            <person name="Sasaki A."/>
            <person name="Sasakura Y."/>
            <person name="Shoguchi E."/>
            <person name="Shin-i T."/>
            <person name="Spagnuolo A."/>
            <person name="Stainier D."/>
            <person name="Suzuki M.M."/>
            <person name="Tassy O."/>
            <person name="Takatori N."/>
            <person name="Tokuoka M."/>
            <person name="Yagi K."/>
            <person name="Yoshizaki F."/>
            <person name="Wada S."/>
            <person name="Zhang C."/>
            <person name="Hyatt P.D."/>
            <person name="Larimer F."/>
            <person name="Detter C."/>
            <person name="Doggett N."/>
            <person name="Glavina T."/>
            <person name="Hawkins T."/>
            <person name="Richardson P."/>
            <person name="Lucas S."/>
            <person name="Kohara Y."/>
            <person name="Levine M."/>
            <person name="Satoh N."/>
            <person name="Rokhsar D.S."/>
        </authorList>
    </citation>
    <scope>NUCLEOTIDE SEQUENCE [LARGE SCALE GENOMIC DNA]</scope>
</reference>
<dbReference type="Ensembl" id="ENSCINT00000030498.1">
    <property type="protein sequence ID" value="ENSCINP00000036334.1"/>
    <property type="gene ID" value="ENSCING00000020145.1"/>
</dbReference>
<organism evidence="1 2">
    <name type="scientific">Ciona intestinalis</name>
    <name type="common">Transparent sea squirt</name>
    <name type="synonym">Ascidia intestinalis</name>
    <dbReference type="NCBI Taxonomy" id="7719"/>
    <lineage>
        <taxon>Eukaryota</taxon>
        <taxon>Metazoa</taxon>
        <taxon>Chordata</taxon>
        <taxon>Tunicata</taxon>
        <taxon>Ascidiacea</taxon>
        <taxon>Phlebobranchia</taxon>
        <taxon>Cionidae</taxon>
        <taxon>Ciona</taxon>
    </lineage>
</organism>
<reference evidence="1" key="4">
    <citation type="submission" date="2025-09" db="UniProtKB">
        <authorList>
            <consortium name="Ensembl"/>
        </authorList>
    </citation>
    <scope>IDENTIFICATION</scope>
</reference>
<reference evidence="1" key="3">
    <citation type="submission" date="2025-08" db="UniProtKB">
        <authorList>
            <consortium name="Ensembl"/>
        </authorList>
    </citation>
    <scope>IDENTIFICATION</scope>
</reference>
<reference evidence="1" key="2">
    <citation type="journal article" date="2008" name="Genome Biol.">
        <title>Improved genome assembly and evidence-based global gene model set for the chordate Ciona intestinalis: new insight into intron and operon populations.</title>
        <authorList>
            <person name="Satou Y."/>
            <person name="Mineta K."/>
            <person name="Ogasawara M."/>
            <person name="Sasakura Y."/>
            <person name="Shoguchi E."/>
            <person name="Ueno K."/>
            <person name="Yamada L."/>
            <person name="Matsumoto J."/>
            <person name="Wasserscheid J."/>
            <person name="Dewar K."/>
            <person name="Wiley G.B."/>
            <person name="Macmil S.L."/>
            <person name="Roe B.A."/>
            <person name="Zeller R.W."/>
            <person name="Hastings K.E."/>
            <person name="Lemaire P."/>
            <person name="Lindquist E."/>
            <person name="Endo T."/>
            <person name="Hotta K."/>
            <person name="Inaba K."/>
        </authorList>
    </citation>
    <scope>NUCLEOTIDE SEQUENCE [LARGE SCALE GENOMIC DNA]</scope>
    <source>
        <strain evidence="1">wild type</strain>
    </source>
</reference>
<accession>H2Y349</accession>